<dbReference type="RefSeq" id="WP_147257849.1">
    <property type="nucleotide sequence ID" value="NZ_VIWU01000001.1"/>
</dbReference>
<dbReference type="AlphaFoldDB" id="A0A561SVR2"/>
<accession>A0A561SVR2</accession>
<evidence type="ECO:0000313" key="2">
    <source>
        <dbReference type="Proteomes" id="UP000321261"/>
    </source>
</evidence>
<evidence type="ECO:0000313" key="1">
    <source>
        <dbReference type="EMBL" id="TWF78921.1"/>
    </source>
</evidence>
<organism evidence="1 2">
    <name type="scientific">Pseudonocardia hierapolitana</name>
    <dbReference type="NCBI Taxonomy" id="1128676"/>
    <lineage>
        <taxon>Bacteria</taxon>
        <taxon>Bacillati</taxon>
        <taxon>Actinomycetota</taxon>
        <taxon>Actinomycetes</taxon>
        <taxon>Pseudonocardiales</taxon>
        <taxon>Pseudonocardiaceae</taxon>
        <taxon>Pseudonocardia</taxon>
    </lineage>
</organism>
<proteinExistence type="predicted"/>
<name>A0A561SVR2_9PSEU</name>
<reference evidence="1 2" key="1">
    <citation type="submission" date="2019-06" db="EMBL/GenBank/DDBJ databases">
        <title>Sequencing the genomes of 1000 actinobacteria strains.</title>
        <authorList>
            <person name="Klenk H.-P."/>
        </authorList>
    </citation>
    <scope>NUCLEOTIDE SEQUENCE [LARGE SCALE GENOMIC DNA]</scope>
    <source>
        <strain evidence="1 2">DSM 45671</strain>
    </source>
</reference>
<keyword evidence="2" id="KW-1185">Reference proteome</keyword>
<dbReference type="OrthoDB" id="3571047at2"/>
<comment type="caution">
    <text evidence="1">The sequence shown here is derived from an EMBL/GenBank/DDBJ whole genome shotgun (WGS) entry which is preliminary data.</text>
</comment>
<sequence>MGADAAGIRAAVEATVNAGTTYFEMWLESEPAAMMRSRSRGICDFTHRRAVAHTVTELPRDVPDVFQITDGGVVYSQEADDQWHVLDMGGWGSASLMAVLGWLYGVVEVRTAESRDHAVTMSAQRAVEAGPAPLRDELRTAFHQAGHLDAVATGRVRTDAADRVTECRLELPPGRGGLFGSYDIRSRITLTLSDFGGPANIRPPDAGPAQPIGEIVERILRRSEEGE</sequence>
<dbReference type="Proteomes" id="UP000321261">
    <property type="component" value="Unassembled WGS sequence"/>
</dbReference>
<gene>
    <name evidence="1" type="ORF">FHX44_114845</name>
</gene>
<dbReference type="EMBL" id="VIWU01000001">
    <property type="protein sequence ID" value="TWF78921.1"/>
    <property type="molecule type" value="Genomic_DNA"/>
</dbReference>
<protein>
    <submittedName>
        <fullName evidence="1">Uncharacterized protein</fullName>
    </submittedName>
</protein>